<evidence type="ECO:0000256" key="6">
    <source>
        <dbReference type="ARBA" id="ARBA00025737"/>
    </source>
</evidence>
<accession>A0A1L7CEK7</accession>
<dbReference type="Pfam" id="PF20628">
    <property type="entry name" value="Dyp_perox_C"/>
    <property type="match status" value="1"/>
</dbReference>
<dbReference type="InterPro" id="IPR006314">
    <property type="entry name" value="Dyp_peroxidase"/>
</dbReference>
<dbReference type="Proteomes" id="UP000185478">
    <property type="component" value="Chromosome"/>
</dbReference>
<keyword evidence="3" id="KW-0479">Metal-binding</keyword>
<dbReference type="GO" id="GO:0046872">
    <property type="term" value="F:metal ion binding"/>
    <property type="evidence" value="ECO:0007669"/>
    <property type="project" value="UniProtKB-KW"/>
</dbReference>
<evidence type="ECO:0000259" key="7">
    <source>
        <dbReference type="Pfam" id="PF04261"/>
    </source>
</evidence>
<keyword evidence="2 9" id="KW-0575">Peroxidase</keyword>
<dbReference type="STRING" id="1431546.CAQU_03445"/>
<organism evidence="9 10">
    <name type="scientific">Corynebacterium aquilae DSM 44791</name>
    <dbReference type="NCBI Taxonomy" id="1431546"/>
    <lineage>
        <taxon>Bacteria</taxon>
        <taxon>Bacillati</taxon>
        <taxon>Actinomycetota</taxon>
        <taxon>Actinomycetes</taxon>
        <taxon>Mycobacteriales</taxon>
        <taxon>Corynebacteriaceae</taxon>
        <taxon>Corynebacterium</taxon>
    </lineage>
</organism>
<dbReference type="GO" id="GO:0005829">
    <property type="term" value="C:cytosol"/>
    <property type="evidence" value="ECO:0007669"/>
    <property type="project" value="TreeGrafter"/>
</dbReference>
<keyword evidence="5" id="KW-0408">Iron</keyword>
<dbReference type="KEGG" id="caqu:CAQU_03445"/>
<proteinExistence type="inferred from homology"/>
<evidence type="ECO:0000256" key="2">
    <source>
        <dbReference type="ARBA" id="ARBA00022559"/>
    </source>
</evidence>
<dbReference type="InterPro" id="IPR011008">
    <property type="entry name" value="Dimeric_a/b-barrel"/>
</dbReference>
<evidence type="ECO:0000313" key="9">
    <source>
        <dbReference type="EMBL" id="APT84279.1"/>
    </source>
</evidence>
<gene>
    <name evidence="9" type="ORF">CAQU_03445</name>
</gene>
<dbReference type="OrthoDB" id="3251355at2"/>
<dbReference type="NCBIfam" id="TIGR01413">
    <property type="entry name" value="Dyp_perox_fam"/>
    <property type="match status" value="1"/>
</dbReference>
<dbReference type="GO" id="GO:0004601">
    <property type="term" value="F:peroxidase activity"/>
    <property type="evidence" value="ECO:0007669"/>
    <property type="project" value="UniProtKB-KW"/>
</dbReference>
<dbReference type="AlphaFoldDB" id="A0A1L7CEK7"/>
<evidence type="ECO:0000256" key="3">
    <source>
        <dbReference type="ARBA" id="ARBA00022723"/>
    </source>
</evidence>
<dbReference type="PANTHER" id="PTHR30521">
    <property type="entry name" value="DEFERROCHELATASE/PEROXIDASE"/>
    <property type="match status" value="1"/>
</dbReference>
<dbReference type="GO" id="GO:0020037">
    <property type="term" value="F:heme binding"/>
    <property type="evidence" value="ECO:0007669"/>
    <property type="project" value="InterPro"/>
</dbReference>
<dbReference type="InterPro" id="IPR048327">
    <property type="entry name" value="Dyp_perox_N"/>
</dbReference>
<protein>
    <submittedName>
        <fullName evidence="9">Peroxidase</fullName>
    </submittedName>
</protein>
<dbReference type="Pfam" id="PF04261">
    <property type="entry name" value="Dyp_perox_N"/>
    <property type="match status" value="1"/>
</dbReference>
<dbReference type="RefSeq" id="WP_075725223.1">
    <property type="nucleotide sequence ID" value="NZ_CP009245.1"/>
</dbReference>
<evidence type="ECO:0000256" key="5">
    <source>
        <dbReference type="ARBA" id="ARBA00023004"/>
    </source>
</evidence>
<evidence type="ECO:0000313" key="10">
    <source>
        <dbReference type="Proteomes" id="UP000185478"/>
    </source>
</evidence>
<comment type="similarity">
    <text evidence="6">Belongs to the DyP-type peroxidase family.</text>
</comment>
<feature type="domain" description="Dyp-type peroxidase C-terminal" evidence="8">
    <location>
        <begin position="132"/>
        <end position="289"/>
    </location>
</feature>
<evidence type="ECO:0000256" key="4">
    <source>
        <dbReference type="ARBA" id="ARBA00023002"/>
    </source>
</evidence>
<evidence type="ECO:0000259" key="8">
    <source>
        <dbReference type="Pfam" id="PF20628"/>
    </source>
</evidence>
<evidence type="ECO:0000256" key="1">
    <source>
        <dbReference type="ARBA" id="ARBA00001970"/>
    </source>
</evidence>
<dbReference type="PROSITE" id="PS51404">
    <property type="entry name" value="DYP_PEROXIDASE"/>
    <property type="match status" value="1"/>
</dbReference>
<comment type="cofactor">
    <cofactor evidence="1">
        <name>heme b</name>
        <dbReference type="ChEBI" id="CHEBI:60344"/>
    </cofactor>
</comment>
<dbReference type="EMBL" id="CP009245">
    <property type="protein sequence ID" value="APT84279.1"/>
    <property type="molecule type" value="Genomic_DNA"/>
</dbReference>
<keyword evidence="10" id="KW-1185">Reference proteome</keyword>
<keyword evidence="4" id="KW-0560">Oxidoreductase</keyword>
<feature type="domain" description="Dyp-type peroxidase N-terminal" evidence="7">
    <location>
        <begin position="44"/>
        <end position="127"/>
    </location>
</feature>
<dbReference type="SUPFAM" id="SSF54909">
    <property type="entry name" value="Dimeric alpha+beta barrel"/>
    <property type="match status" value="1"/>
</dbReference>
<dbReference type="PANTHER" id="PTHR30521:SF0">
    <property type="entry name" value="DYP-TYPE PEROXIDASE FAMILY PROTEIN"/>
    <property type="match status" value="1"/>
</dbReference>
<sequence length="303" mass="33058">MSYQSGITGLGTTDHGYYELTLTGAPAESVSALIDACNLPSTAGASVVLGFRPTLWAEVAAPQDVPEGVHDFSEPIRGEGGYSMPATQRDAWLWIASSSRSQVFDVAEHILGKVTDHFSLAQETVGWVYEKNRDLTGFEDGTENPGVFEAPSVVAIPEGQPGAGASVLLFQHWLHQATEWNSLSVEEQERIIGRTKPDSVELDEDAMPDSSHVSRSVVEVDGEELDVFRRNVSYGGVKDHGTVFVGFSFDQWRLEEMLRRMAGADGGPRDMLTRFTTATSGSWYVIPSVRALLSLLTDDEDED</sequence>
<reference evidence="9 10" key="1">
    <citation type="submission" date="2014-08" db="EMBL/GenBank/DDBJ databases">
        <title>Complete genome sequence of Corynebacterium aquilae S-613T(T) (=DSM 44791(T)), isolated from the choana of a healthy golden eagle.</title>
        <authorList>
            <person name="Ruckert C."/>
            <person name="Albersmeier A."/>
            <person name="Winkler A."/>
            <person name="Kalinowski J."/>
        </authorList>
    </citation>
    <scope>NUCLEOTIDE SEQUENCE [LARGE SCALE GENOMIC DNA]</scope>
    <source>
        <strain evidence="9 10">S-613</strain>
    </source>
</reference>
<name>A0A1L7CEK7_9CORY</name>
<dbReference type="InterPro" id="IPR048328">
    <property type="entry name" value="Dyp_perox_C"/>
</dbReference>